<dbReference type="GO" id="GO:0032259">
    <property type="term" value="P:methylation"/>
    <property type="evidence" value="ECO:0007669"/>
    <property type="project" value="UniProtKB-KW"/>
</dbReference>
<evidence type="ECO:0000256" key="10">
    <source>
        <dbReference type="ARBA" id="ARBA00022771"/>
    </source>
</evidence>
<dbReference type="GO" id="GO:0006355">
    <property type="term" value="P:regulation of DNA-templated transcription"/>
    <property type="evidence" value="ECO:0000318"/>
    <property type="project" value="GO_Central"/>
</dbReference>
<keyword evidence="16" id="KW-0175">Coiled coil</keyword>
<name>F6UK82_CIOIN</name>
<evidence type="ECO:0000256" key="13">
    <source>
        <dbReference type="ARBA" id="ARBA00047384"/>
    </source>
</evidence>
<dbReference type="SUPFAM" id="SSF53335">
    <property type="entry name" value="S-adenosyl-L-methionine-dependent methyltransferases"/>
    <property type="match status" value="1"/>
</dbReference>
<evidence type="ECO:0000256" key="2">
    <source>
        <dbReference type="ARBA" id="ARBA00004514"/>
    </source>
</evidence>
<feature type="domain" description="Protein arginine N-methyltransferase" evidence="19">
    <location>
        <begin position="375"/>
        <end position="530"/>
    </location>
</feature>
<dbReference type="GO" id="GO:0005829">
    <property type="term" value="C:cytosol"/>
    <property type="evidence" value="ECO:0007669"/>
    <property type="project" value="UniProtKB-SubCell"/>
</dbReference>
<keyword evidence="11" id="KW-0862">Zinc</keyword>
<reference evidence="20" key="3">
    <citation type="submission" date="2025-08" db="UniProtKB">
        <authorList>
            <consortium name="Ensembl"/>
        </authorList>
    </citation>
    <scope>IDENTIFICATION</scope>
</reference>
<dbReference type="Gene3D" id="3.40.50.150">
    <property type="entry name" value="Vaccinia Virus protein VP39"/>
    <property type="match status" value="1"/>
</dbReference>
<accession>F6UK82</accession>
<dbReference type="GO" id="GO:0042054">
    <property type="term" value="F:histone methyltransferase activity"/>
    <property type="evidence" value="ECO:0000318"/>
    <property type="project" value="GO_Central"/>
</dbReference>
<dbReference type="OMA" id="YSHFAIH"/>
<protein>
    <recommendedName>
        <fullName evidence="3">type I protein arginine methyltransferase</fullName>
        <ecNumber evidence="3">2.1.1.319</ecNumber>
    </recommendedName>
</protein>
<evidence type="ECO:0000256" key="8">
    <source>
        <dbReference type="ARBA" id="ARBA00022691"/>
    </source>
</evidence>
<dbReference type="FunFam" id="3.40.50.150:FF:000034">
    <property type="entry name" value="Protein arginine N-methyltransferase 3"/>
    <property type="match status" value="1"/>
</dbReference>
<evidence type="ECO:0000256" key="11">
    <source>
        <dbReference type="ARBA" id="ARBA00022833"/>
    </source>
</evidence>
<keyword evidence="9" id="KW-0479">Metal-binding</keyword>
<dbReference type="EMBL" id="EAAA01002402">
    <property type="status" value="NOT_ANNOTATED_CDS"/>
    <property type="molecule type" value="Genomic_DNA"/>
</dbReference>
<feature type="region of interest" description="Disordered" evidence="17">
    <location>
        <begin position="1"/>
        <end position="37"/>
    </location>
</feature>
<evidence type="ECO:0000256" key="5">
    <source>
        <dbReference type="ARBA" id="ARBA00022553"/>
    </source>
</evidence>
<reference evidence="20" key="4">
    <citation type="submission" date="2025-09" db="UniProtKB">
        <authorList>
            <consortium name="Ensembl"/>
        </authorList>
    </citation>
    <scope>IDENTIFICATION</scope>
</reference>
<keyword evidence="10" id="KW-0863">Zinc-finger</keyword>
<dbReference type="InterPro" id="IPR049482">
    <property type="entry name" value="ANM3-like_C2H2_Zf"/>
</dbReference>
<dbReference type="GO" id="GO:0006338">
    <property type="term" value="P:chromatin remodeling"/>
    <property type="evidence" value="ECO:0000318"/>
    <property type="project" value="GO_Central"/>
</dbReference>
<evidence type="ECO:0000256" key="3">
    <source>
        <dbReference type="ARBA" id="ARBA00011925"/>
    </source>
</evidence>
<dbReference type="GO" id="GO:0035242">
    <property type="term" value="F:protein-arginine omega-N asymmetric methyltransferase activity"/>
    <property type="evidence" value="ECO:0007669"/>
    <property type="project" value="UniProtKB-EC"/>
</dbReference>
<dbReference type="InParanoid" id="F6UK82"/>
<dbReference type="InterPro" id="IPR025799">
    <property type="entry name" value="Arg_MeTrfase"/>
</dbReference>
<comment type="catalytic activity">
    <reaction evidence="14">
        <text>L-arginyl-[protein] + S-adenosyl-L-methionine = N(omega)-methyl-L-arginyl-[protein] + S-adenosyl-L-homocysteine + H(+)</text>
        <dbReference type="Rhea" id="RHEA:48100"/>
        <dbReference type="Rhea" id="RHEA-COMP:10532"/>
        <dbReference type="Rhea" id="RHEA-COMP:11990"/>
        <dbReference type="ChEBI" id="CHEBI:15378"/>
        <dbReference type="ChEBI" id="CHEBI:29965"/>
        <dbReference type="ChEBI" id="CHEBI:57856"/>
        <dbReference type="ChEBI" id="CHEBI:59789"/>
        <dbReference type="ChEBI" id="CHEBI:65280"/>
    </reaction>
    <physiologicalReaction direction="left-to-right" evidence="14">
        <dbReference type="Rhea" id="RHEA:48101"/>
    </physiologicalReaction>
</comment>
<dbReference type="InterPro" id="IPR036236">
    <property type="entry name" value="Znf_C2H2_sf"/>
</dbReference>
<dbReference type="InterPro" id="IPR029063">
    <property type="entry name" value="SAM-dependent_MTases_sf"/>
</dbReference>
<sequence>DMSNNNPLSASALEQSDDVPDLIDADSDKDWSDEEDCDDVGQNQVVNCIFTEKSFPSAKSYFLNLKSTQGFDIWNIVHLELSLDFFGYVKLINFLRSSYNGKAPPSIKELKENREIWDQEKYLKPVVEDDLLLQFMIDDEDDYENEDGSLHLDDSMLSNGGPKDDVTVLQKKLRISEEENKNLRMQLQEVSSRMNEMKSFMKGVIMKGDIYRPTSACRSQDGLEEEEFEDSGYFGTYSHHDIHAEMLQDTVRTKSYHDAIMLNSDRFKDKIVLDVGCGTGILSMFAAKAGAKHVYAVDMSEIAFQAMDIVRENDFNNKITVIKGCIEEVTLPVAKVDIIISEWMGYFLLYESMLDSVLFAAKKWLNNDGFVLPDRCDVHLVAAHDEKLLESQIGHWDNVYGFKMSCIKRSAVSEAFVQVVRPTATISDSVSVMNIALPNITQKQLNYKSDFVFKITKSGKLSFVVGYFDIFFSNGLDNNISFTTGPWTTATHWKQTVFFLNESLDVNVGDRIDGSIYCRKNPKDPRSLLVDWSIKGKTSTYSLS</sequence>
<evidence type="ECO:0000259" key="19">
    <source>
        <dbReference type="Pfam" id="PF22528"/>
    </source>
</evidence>
<dbReference type="PROSITE" id="PS51678">
    <property type="entry name" value="SAM_MT_PRMT"/>
    <property type="match status" value="1"/>
</dbReference>
<dbReference type="PANTHER" id="PTHR11006:SF53">
    <property type="entry name" value="PROTEIN ARGININE N-METHYLTRANSFERASE 3"/>
    <property type="match status" value="1"/>
</dbReference>
<evidence type="ECO:0000256" key="1">
    <source>
        <dbReference type="ARBA" id="ARBA00004123"/>
    </source>
</evidence>
<reference evidence="21" key="1">
    <citation type="journal article" date="2002" name="Science">
        <title>The draft genome of Ciona intestinalis: insights into chordate and vertebrate origins.</title>
        <authorList>
            <person name="Dehal P."/>
            <person name="Satou Y."/>
            <person name="Campbell R.K."/>
            <person name="Chapman J."/>
            <person name="Degnan B."/>
            <person name="De Tomaso A."/>
            <person name="Davidson B."/>
            <person name="Di Gregorio A."/>
            <person name="Gelpke M."/>
            <person name="Goodstein D.M."/>
            <person name="Harafuji N."/>
            <person name="Hastings K.E."/>
            <person name="Ho I."/>
            <person name="Hotta K."/>
            <person name="Huang W."/>
            <person name="Kawashima T."/>
            <person name="Lemaire P."/>
            <person name="Martinez D."/>
            <person name="Meinertzhagen I.A."/>
            <person name="Necula S."/>
            <person name="Nonaka M."/>
            <person name="Putnam N."/>
            <person name="Rash S."/>
            <person name="Saiga H."/>
            <person name="Satake M."/>
            <person name="Terry A."/>
            <person name="Yamada L."/>
            <person name="Wang H.G."/>
            <person name="Awazu S."/>
            <person name="Azumi K."/>
            <person name="Boore J."/>
            <person name="Branno M."/>
            <person name="Chin-Bow S."/>
            <person name="DeSantis R."/>
            <person name="Doyle S."/>
            <person name="Francino P."/>
            <person name="Keys D.N."/>
            <person name="Haga S."/>
            <person name="Hayashi H."/>
            <person name="Hino K."/>
            <person name="Imai K.S."/>
            <person name="Inaba K."/>
            <person name="Kano S."/>
            <person name="Kobayashi K."/>
            <person name="Kobayashi M."/>
            <person name="Lee B.I."/>
            <person name="Makabe K.W."/>
            <person name="Manohar C."/>
            <person name="Matassi G."/>
            <person name="Medina M."/>
            <person name="Mochizuki Y."/>
            <person name="Mount S."/>
            <person name="Morishita T."/>
            <person name="Miura S."/>
            <person name="Nakayama A."/>
            <person name="Nishizaka S."/>
            <person name="Nomoto H."/>
            <person name="Ohta F."/>
            <person name="Oishi K."/>
            <person name="Rigoutsos I."/>
            <person name="Sano M."/>
            <person name="Sasaki A."/>
            <person name="Sasakura Y."/>
            <person name="Shoguchi E."/>
            <person name="Shin-i T."/>
            <person name="Spagnuolo A."/>
            <person name="Stainier D."/>
            <person name="Suzuki M.M."/>
            <person name="Tassy O."/>
            <person name="Takatori N."/>
            <person name="Tokuoka M."/>
            <person name="Yagi K."/>
            <person name="Yoshizaki F."/>
            <person name="Wada S."/>
            <person name="Zhang C."/>
            <person name="Hyatt P.D."/>
            <person name="Larimer F."/>
            <person name="Detter C."/>
            <person name="Doggett N."/>
            <person name="Glavina T."/>
            <person name="Hawkins T."/>
            <person name="Richardson P."/>
            <person name="Lucas S."/>
            <person name="Kohara Y."/>
            <person name="Levine M."/>
            <person name="Satoh N."/>
            <person name="Rokhsar D.S."/>
        </authorList>
    </citation>
    <scope>NUCLEOTIDE SEQUENCE [LARGE SCALE GENOMIC DNA]</scope>
</reference>
<dbReference type="Proteomes" id="UP000008144">
    <property type="component" value="Chromosome 7"/>
</dbReference>
<evidence type="ECO:0000256" key="15">
    <source>
        <dbReference type="PROSITE-ProRule" id="PRU01015"/>
    </source>
</evidence>
<evidence type="ECO:0000256" key="6">
    <source>
        <dbReference type="ARBA" id="ARBA00022603"/>
    </source>
</evidence>
<evidence type="ECO:0000256" key="7">
    <source>
        <dbReference type="ARBA" id="ARBA00022679"/>
    </source>
</evidence>
<feature type="coiled-coil region" evidence="16">
    <location>
        <begin position="166"/>
        <end position="193"/>
    </location>
</feature>
<organism evidence="20 21">
    <name type="scientific">Ciona intestinalis</name>
    <name type="common">Transparent sea squirt</name>
    <name type="synonym">Ascidia intestinalis</name>
    <dbReference type="NCBI Taxonomy" id="7719"/>
    <lineage>
        <taxon>Eukaryota</taxon>
        <taxon>Metazoa</taxon>
        <taxon>Chordata</taxon>
        <taxon>Tunicata</taxon>
        <taxon>Ascidiacea</taxon>
        <taxon>Phlebobranchia</taxon>
        <taxon>Cionidae</taxon>
        <taxon>Ciona</taxon>
    </lineage>
</organism>
<reference evidence="20" key="2">
    <citation type="journal article" date="2008" name="Genome Biol.">
        <title>Improved genome assembly and evidence-based global gene model set for the chordate Ciona intestinalis: new insight into intron and operon populations.</title>
        <authorList>
            <person name="Satou Y."/>
            <person name="Mineta K."/>
            <person name="Ogasawara M."/>
            <person name="Sasakura Y."/>
            <person name="Shoguchi E."/>
            <person name="Ueno K."/>
            <person name="Yamada L."/>
            <person name="Matsumoto J."/>
            <person name="Wasserscheid J."/>
            <person name="Dewar K."/>
            <person name="Wiley G.B."/>
            <person name="Macmil S.L."/>
            <person name="Roe B.A."/>
            <person name="Zeller R.W."/>
            <person name="Hastings K.E."/>
            <person name="Lemaire P."/>
            <person name="Lindquist E."/>
            <person name="Endo T."/>
            <person name="Hotta K."/>
            <person name="Inaba K."/>
        </authorList>
    </citation>
    <scope>NUCLEOTIDE SEQUENCE [LARGE SCALE GENOMIC DNA]</scope>
    <source>
        <strain evidence="20">wild type</strain>
    </source>
</reference>
<dbReference type="Pfam" id="PF06325">
    <property type="entry name" value="PrmA"/>
    <property type="match status" value="1"/>
</dbReference>
<dbReference type="Ensembl" id="ENSCINT00000022844.2">
    <property type="protein sequence ID" value="ENSCINP00000022598.2"/>
    <property type="gene ID" value="ENSCING00000007831.4"/>
</dbReference>
<evidence type="ECO:0000256" key="14">
    <source>
        <dbReference type="ARBA" id="ARBA00049303"/>
    </source>
</evidence>
<dbReference type="Gene3D" id="2.70.160.11">
    <property type="entry name" value="Hnrnp arginine n-methyltransferase1"/>
    <property type="match status" value="1"/>
</dbReference>
<keyword evidence="5" id="KW-0597">Phosphoprotein</keyword>
<dbReference type="GO" id="GO:0016274">
    <property type="term" value="F:protein-arginine N-methyltransferase activity"/>
    <property type="evidence" value="ECO:0000318"/>
    <property type="project" value="GO_Central"/>
</dbReference>
<comment type="catalytic activity">
    <reaction evidence="13">
        <text>L-arginyl-[protein] + 2 S-adenosyl-L-methionine = N(omega),N(omega)-dimethyl-L-arginyl-[protein] + 2 S-adenosyl-L-homocysteine + 2 H(+)</text>
        <dbReference type="Rhea" id="RHEA:48096"/>
        <dbReference type="Rhea" id="RHEA-COMP:10532"/>
        <dbReference type="Rhea" id="RHEA-COMP:11991"/>
        <dbReference type="ChEBI" id="CHEBI:15378"/>
        <dbReference type="ChEBI" id="CHEBI:29965"/>
        <dbReference type="ChEBI" id="CHEBI:57856"/>
        <dbReference type="ChEBI" id="CHEBI:59789"/>
        <dbReference type="ChEBI" id="CHEBI:61897"/>
        <dbReference type="EC" id="2.1.1.319"/>
    </reaction>
    <physiologicalReaction direction="left-to-right" evidence="13">
        <dbReference type="Rhea" id="RHEA:48097"/>
    </physiologicalReaction>
</comment>
<dbReference type="AlphaFoldDB" id="F6UK82"/>
<dbReference type="GeneTree" id="ENSGT00940000156825"/>
<dbReference type="STRING" id="7719.ENSCINP00000022598"/>
<evidence type="ECO:0000256" key="17">
    <source>
        <dbReference type="SAM" id="MobiDB-lite"/>
    </source>
</evidence>
<evidence type="ECO:0000313" key="20">
    <source>
        <dbReference type="Ensembl" id="ENSCINP00000022598.2"/>
    </source>
</evidence>
<dbReference type="Pfam" id="PF22528">
    <property type="entry name" value="PRMT_C"/>
    <property type="match status" value="1"/>
</dbReference>
<dbReference type="CDD" id="cd02440">
    <property type="entry name" value="AdoMet_MTases"/>
    <property type="match status" value="1"/>
</dbReference>
<proteinExistence type="predicted"/>
<keyword evidence="7 15" id="KW-0808">Transferase</keyword>
<evidence type="ECO:0000256" key="12">
    <source>
        <dbReference type="ARBA" id="ARBA00023242"/>
    </source>
</evidence>
<feature type="compositionally biased region" description="Acidic residues" evidence="17">
    <location>
        <begin position="15"/>
        <end position="37"/>
    </location>
</feature>
<evidence type="ECO:0000313" key="21">
    <source>
        <dbReference type="Proteomes" id="UP000008144"/>
    </source>
</evidence>
<dbReference type="InterPro" id="IPR055135">
    <property type="entry name" value="PRMT_dom"/>
</dbReference>
<feature type="compositionally biased region" description="Polar residues" evidence="17">
    <location>
        <begin position="1"/>
        <end position="14"/>
    </location>
</feature>
<comment type="subcellular location">
    <subcellularLocation>
        <location evidence="2">Cytoplasm</location>
        <location evidence="2">Cytosol</location>
    </subcellularLocation>
    <subcellularLocation>
        <location evidence="1">Nucleus</location>
    </subcellularLocation>
</comment>
<dbReference type="Pfam" id="PF21137">
    <property type="entry name" value="ANM3_C2H2_Zf"/>
    <property type="match status" value="1"/>
</dbReference>
<dbReference type="EC" id="2.1.1.319" evidence="3"/>
<dbReference type="GO" id="GO:0005634">
    <property type="term" value="C:nucleus"/>
    <property type="evidence" value="ECO:0000318"/>
    <property type="project" value="GO_Central"/>
</dbReference>
<evidence type="ECO:0000259" key="18">
    <source>
        <dbReference type="Pfam" id="PF21137"/>
    </source>
</evidence>
<feature type="domain" description="Protein arginine N-methyltransferase 3-like C2H2 zinc finger" evidence="18">
    <location>
        <begin position="81"/>
        <end position="125"/>
    </location>
</feature>
<dbReference type="PANTHER" id="PTHR11006">
    <property type="entry name" value="PROTEIN ARGININE N-METHYLTRANSFERASE"/>
    <property type="match status" value="1"/>
</dbReference>
<dbReference type="GO" id="GO:0008270">
    <property type="term" value="F:zinc ion binding"/>
    <property type="evidence" value="ECO:0007669"/>
    <property type="project" value="UniProtKB-KW"/>
</dbReference>
<keyword evidence="8 15" id="KW-0949">S-adenosyl-L-methionine</keyword>
<evidence type="ECO:0000256" key="4">
    <source>
        <dbReference type="ARBA" id="ARBA00022490"/>
    </source>
</evidence>
<dbReference type="SMR" id="F6UK82"/>
<keyword evidence="4" id="KW-0963">Cytoplasm</keyword>
<keyword evidence="21" id="KW-1185">Reference proteome</keyword>
<keyword evidence="6 15" id="KW-0489">Methyltransferase</keyword>
<dbReference type="SUPFAM" id="SSF57667">
    <property type="entry name" value="beta-beta-alpha zinc fingers"/>
    <property type="match status" value="1"/>
</dbReference>
<dbReference type="HOGENOM" id="CLU_017375_6_2_1"/>
<evidence type="ECO:0000256" key="16">
    <source>
        <dbReference type="SAM" id="Coils"/>
    </source>
</evidence>
<keyword evidence="12" id="KW-0539">Nucleus</keyword>
<dbReference type="FunCoup" id="F6UK82">
    <property type="interactions" value="467"/>
</dbReference>
<evidence type="ECO:0000256" key="9">
    <source>
        <dbReference type="ARBA" id="ARBA00022723"/>
    </source>
</evidence>